<dbReference type="GO" id="GO:0009002">
    <property type="term" value="F:serine-type D-Ala-D-Ala carboxypeptidase activity"/>
    <property type="evidence" value="ECO:0007669"/>
    <property type="project" value="UniProtKB-EC"/>
</dbReference>
<evidence type="ECO:0000256" key="6">
    <source>
        <dbReference type="ARBA" id="ARBA00022670"/>
    </source>
</evidence>
<dbReference type="GO" id="GO:0006508">
    <property type="term" value="P:proteolysis"/>
    <property type="evidence" value="ECO:0007669"/>
    <property type="project" value="UniProtKB-KW"/>
</dbReference>
<dbReference type="EMBL" id="JAHXRI010000006">
    <property type="protein sequence ID" value="MBZ1350198.1"/>
    <property type="molecule type" value="Genomic_DNA"/>
</dbReference>
<dbReference type="GO" id="GO:0071555">
    <property type="term" value="P:cell wall organization"/>
    <property type="evidence" value="ECO:0007669"/>
    <property type="project" value="UniProtKB-KW"/>
</dbReference>
<dbReference type="SUPFAM" id="SSF69189">
    <property type="entry name" value="Penicillin-binding protein associated domain"/>
    <property type="match status" value="1"/>
</dbReference>
<feature type="chain" id="PRO_5036715683" description="serine-type D-Ala-D-Ala carboxypeptidase" evidence="17">
    <location>
        <begin position="39"/>
        <end position="449"/>
    </location>
</feature>
<keyword evidence="20" id="KW-1185">Reference proteome</keyword>
<feature type="compositionally biased region" description="Low complexity" evidence="16">
    <location>
        <begin position="59"/>
        <end position="78"/>
    </location>
</feature>
<evidence type="ECO:0000256" key="4">
    <source>
        <dbReference type="ARBA" id="ARBA00012448"/>
    </source>
</evidence>
<keyword evidence="5 19" id="KW-0121">Carboxypeptidase</keyword>
<dbReference type="SMART" id="SM00936">
    <property type="entry name" value="PBP5_C"/>
    <property type="match status" value="1"/>
</dbReference>
<gene>
    <name evidence="19" type="ORF">KZZ10_06025</name>
</gene>
<dbReference type="Pfam" id="PF00768">
    <property type="entry name" value="Peptidase_S11"/>
    <property type="match status" value="1"/>
</dbReference>
<evidence type="ECO:0000256" key="14">
    <source>
        <dbReference type="PIRSR" id="PIRSR618044-2"/>
    </source>
</evidence>
<evidence type="ECO:0000256" key="3">
    <source>
        <dbReference type="ARBA" id="ARBA00007164"/>
    </source>
</evidence>
<feature type="active site" description="Acyl-ester intermediate" evidence="13">
    <location>
        <position position="128"/>
    </location>
</feature>
<evidence type="ECO:0000256" key="13">
    <source>
        <dbReference type="PIRSR" id="PIRSR618044-1"/>
    </source>
</evidence>
<dbReference type="RefSeq" id="WP_259660589.1">
    <property type="nucleotide sequence ID" value="NZ_JAHXRI010000006.1"/>
</dbReference>
<dbReference type="Gene3D" id="2.60.410.10">
    <property type="entry name" value="D-Ala-D-Ala carboxypeptidase, C-terminal domain"/>
    <property type="match status" value="1"/>
</dbReference>
<dbReference type="EC" id="3.4.16.4" evidence="4"/>
<evidence type="ECO:0000256" key="7">
    <source>
        <dbReference type="ARBA" id="ARBA00022729"/>
    </source>
</evidence>
<protein>
    <recommendedName>
        <fullName evidence="4">serine-type D-Ala-D-Ala carboxypeptidase</fullName>
        <ecNumber evidence="4">3.4.16.4</ecNumber>
    </recommendedName>
</protein>
<evidence type="ECO:0000256" key="17">
    <source>
        <dbReference type="SAM" id="SignalP"/>
    </source>
</evidence>
<organism evidence="19 20">
    <name type="scientific">Zwartia hollandica</name>
    <dbReference type="NCBI Taxonomy" id="324606"/>
    <lineage>
        <taxon>Bacteria</taxon>
        <taxon>Pseudomonadati</taxon>
        <taxon>Pseudomonadota</taxon>
        <taxon>Betaproteobacteria</taxon>
        <taxon>Burkholderiales</taxon>
        <taxon>Alcaligenaceae</taxon>
        <taxon>Zwartia</taxon>
    </lineage>
</organism>
<keyword evidence="10" id="KW-0573">Peptidoglycan synthesis</keyword>
<proteinExistence type="inferred from homology"/>
<comment type="function">
    <text evidence="1">Removes C-terminal D-alanyl residues from sugar-peptide cell wall precursors.</text>
</comment>
<evidence type="ECO:0000256" key="12">
    <source>
        <dbReference type="ARBA" id="ARBA00034000"/>
    </source>
</evidence>
<feature type="active site" evidence="13">
    <location>
        <position position="188"/>
    </location>
</feature>
<evidence type="ECO:0000256" key="5">
    <source>
        <dbReference type="ARBA" id="ARBA00022645"/>
    </source>
</evidence>
<dbReference type="InterPro" id="IPR012338">
    <property type="entry name" value="Beta-lactam/transpept-like"/>
</dbReference>
<evidence type="ECO:0000256" key="10">
    <source>
        <dbReference type="ARBA" id="ARBA00022984"/>
    </source>
</evidence>
<dbReference type="InterPro" id="IPR018044">
    <property type="entry name" value="Peptidase_S11"/>
</dbReference>
<evidence type="ECO:0000256" key="16">
    <source>
        <dbReference type="SAM" id="MobiDB-lite"/>
    </source>
</evidence>
<comment type="similarity">
    <text evidence="3 15">Belongs to the peptidase S11 family.</text>
</comment>
<feature type="active site" description="Proton acceptor" evidence="13">
    <location>
        <position position="131"/>
    </location>
</feature>
<comment type="pathway">
    <text evidence="2">Cell wall biogenesis; peptidoglycan biosynthesis.</text>
</comment>
<dbReference type="InterPro" id="IPR037167">
    <property type="entry name" value="Peptidase_S11_C_sf"/>
</dbReference>
<comment type="catalytic activity">
    <reaction evidence="12">
        <text>Preferential cleavage: (Ac)2-L-Lys-D-Ala-|-D-Ala. Also transpeptidation of peptidyl-alanyl moieties that are N-acyl substituents of D-alanine.</text>
        <dbReference type="EC" id="3.4.16.4"/>
    </reaction>
</comment>
<keyword evidence="7 17" id="KW-0732">Signal</keyword>
<keyword evidence="9" id="KW-0133">Cell shape</keyword>
<feature type="binding site" evidence="14">
    <location>
        <position position="290"/>
    </location>
    <ligand>
        <name>substrate</name>
    </ligand>
</feature>
<dbReference type="AlphaFoldDB" id="A0A953N9K1"/>
<evidence type="ECO:0000256" key="11">
    <source>
        <dbReference type="ARBA" id="ARBA00023316"/>
    </source>
</evidence>
<comment type="caution">
    <text evidence="19">The sequence shown here is derived from an EMBL/GenBank/DDBJ whole genome shotgun (WGS) entry which is preliminary data.</text>
</comment>
<feature type="region of interest" description="Disordered" evidence="16">
    <location>
        <begin position="39"/>
        <end position="89"/>
    </location>
</feature>
<dbReference type="PANTHER" id="PTHR21581:SF6">
    <property type="entry name" value="TRAFFICKING PROTEIN PARTICLE COMPLEX SUBUNIT 12"/>
    <property type="match status" value="1"/>
</dbReference>
<evidence type="ECO:0000259" key="18">
    <source>
        <dbReference type="SMART" id="SM00936"/>
    </source>
</evidence>
<keyword evidence="6" id="KW-0645">Protease</keyword>
<keyword evidence="8" id="KW-0378">Hydrolase</keyword>
<evidence type="ECO:0000256" key="2">
    <source>
        <dbReference type="ARBA" id="ARBA00004752"/>
    </source>
</evidence>
<dbReference type="GO" id="GO:0008360">
    <property type="term" value="P:regulation of cell shape"/>
    <property type="evidence" value="ECO:0007669"/>
    <property type="project" value="UniProtKB-KW"/>
</dbReference>
<evidence type="ECO:0000256" key="8">
    <source>
        <dbReference type="ARBA" id="ARBA00022801"/>
    </source>
</evidence>
<sequence>MSEPLFLAVRGALRVSALTLAGAAVVLSLALGSPQVYAQNSSTPAAKPAPKGKGEPAAKAEPAAPAKPAPSEAAVSAKTPSPLTPVQVGEMSSVPAPTIAARAWITVDVTSGQVVASSNADQKIEPASLTKIMTAYLAFTAIKEKRLTLEQQANVSTVAWKTRGSRMFIEPRKPVTVDELVKGVIIQSGNDASVALAEAVSGSESAFVDNMNKEAARMGMVNTVFKNATGLPDPEHVTTVRDLAIIARRMINDHPDYFPYYSMREFTYNKIKQSNRNRLLWADPSVDGMKTGHTDAAGYCLVATAKRGDRRVITVLVGSDSMATRAEESLKILNWTFQNFETIKIFDKSQPAVEARVWQGKTDEAKLGVSDPLWVTVPRGRAGDVKPIAKRPDPLLAPLGAGEKVGTLTLMLDNKLLRSEPLEVLEAVERAGFVGRTVDSVKLWFRKSE</sequence>
<dbReference type="PRINTS" id="PR00725">
    <property type="entry name" value="DADACBPTASE1"/>
</dbReference>
<dbReference type="InterPro" id="IPR012907">
    <property type="entry name" value="Peptidase_S11_C"/>
</dbReference>
<dbReference type="InterPro" id="IPR015956">
    <property type="entry name" value="Peniciliin-bd_prot_C_sf"/>
</dbReference>
<dbReference type="GO" id="GO:0009252">
    <property type="term" value="P:peptidoglycan biosynthetic process"/>
    <property type="evidence" value="ECO:0007669"/>
    <property type="project" value="UniProtKB-KW"/>
</dbReference>
<evidence type="ECO:0000256" key="9">
    <source>
        <dbReference type="ARBA" id="ARBA00022960"/>
    </source>
</evidence>
<feature type="signal peptide" evidence="17">
    <location>
        <begin position="1"/>
        <end position="38"/>
    </location>
</feature>
<accession>A0A953N9K1</accession>
<evidence type="ECO:0000313" key="20">
    <source>
        <dbReference type="Proteomes" id="UP000739565"/>
    </source>
</evidence>
<dbReference type="Pfam" id="PF07943">
    <property type="entry name" value="PBP5_C"/>
    <property type="match status" value="1"/>
</dbReference>
<dbReference type="InterPro" id="IPR001967">
    <property type="entry name" value="Peptidase_S11_N"/>
</dbReference>
<keyword evidence="11" id="KW-0961">Cell wall biogenesis/degradation</keyword>
<name>A0A953N9K1_9BURK</name>
<evidence type="ECO:0000256" key="1">
    <source>
        <dbReference type="ARBA" id="ARBA00003217"/>
    </source>
</evidence>
<dbReference type="Gene3D" id="3.40.710.10">
    <property type="entry name" value="DD-peptidase/beta-lactamase superfamily"/>
    <property type="match status" value="1"/>
</dbReference>
<evidence type="ECO:0000313" key="19">
    <source>
        <dbReference type="EMBL" id="MBZ1350198.1"/>
    </source>
</evidence>
<evidence type="ECO:0000256" key="15">
    <source>
        <dbReference type="RuleBase" id="RU004016"/>
    </source>
</evidence>
<dbReference type="SUPFAM" id="SSF56601">
    <property type="entry name" value="beta-lactamase/transpeptidase-like"/>
    <property type="match status" value="1"/>
</dbReference>
<dbReference type="Proteomes" id="UP000739565">
    <property type="component" value="Unassembled WGS sequence"/>
</dbReference>
<dbReference type="PANTHER" id="PTHR21581">
    <property type="entry name" value="D-ALANYL-D-ALANINE CARBOXYPEPTIDASE"/>
    <property type="match status" value="1"/>
</dbReference>
<reference evidence="19" key="1">
    <citation type="submission" date="2021-07" db="EMBL/GenBank/DDBJ databases">
        <title>New genus and species of the family Alcaligenaceae.</title>
        <authorList>
            <person name="Hahn M.W."/>
        </authorList>
    </citation>
    <scope>NUCLEOTIDE SEQUENCE</scope>
    <source>
        <strain evidence="19">LF4-65</strain>
    </source>
</reference>
<feature type="domain" description="Peptidase S11 D-Ala-D-Ala carboxypeptidase A C-terminal" evidence="18">
    <location>
        <begin position="340"/>
        <end position="430"/>
    </location>
</feature>